<dbReference type="Proteomes" id="UP000694570">
    <property type="component" value="Unplaced"/>
</dbReference>
<dbReference type="PROSITE" id="PS51393">
    <property type="entry name" value="LIPOXYGENASE_3"/>
    <property type="match status" value="1"/>
</dbReference>
<dbReference type="InterPro" id="IPR000907">
    <property type="entry name" value="LipOase"/>
</dbReference>
<accession>A0A8D0Y3Y2</accession>
<evidence type="ECO:0000256" key="13">
    <source>
        <dbReference type="ARBA" id="ARBA00038997"/>
    </source>
</evidence>
<dbReference type="PANTHER" id="PTHR11771">
    <property type="entry name" value="LIPOXYGENASE"/>
    <property type="match status" value="1"/>
</dbReference>
<name>A0A8D0Y3Y2_PIG</name>
<keyword evidence="4 14" id="KW-0479">Metal-binding</keyword>
<keyword evidence="6 18" id="KW-0223">Dioxygenase</keyword>
<comment type="catalytic activity">
    <reaction evidence="11">
        <text>(4Z,7Z,10Z,13Z,16Z,19Z)-docosahexaenoate + O2 = (14S)-hydroperoxy-(4Z,7Z,10Z,12E,16Z,19Z)-docosahexaenoate</text>
        <dbReference type="Rhea" id="RHEA:41332"/>
        <dbReference type="ChEBI" id="CHEBI:15379"/>
        <dbReference type="ChEBI" id="CHEBI:77016"/>
        <dbReference type="ChEBI" id="CHEBI:78048"/>
    </reaction>
    <physiologicalReaction direction="left-to-right" evidence="11">
        <dbReference type="Rhea" id="RHEA:41333"/>
    </physiologicalReaction>
</comment>
<evidence type="ECO:0000256" key="18">
    <source>
        <dbReference type="RuleBase" id="RU003974"/>
    </source>
</evidence>
<evidence type="ECO:0000256" key="1">
    <source>
        <dbReference type="ARBA" id="ARBA00004496"/>
    </source>
</evidence>
<evidence type="ECO:0000256" key="3">
    <source>
        <dbReference type="ARBA" id="ARBA00022490"/>
    </source>
</evidence>
<evidence type="ECO:0000259" key="20">
    <source>
        <dbReference type="PROSITE" id="PS51393"/>
    </source>
</evidence>
<dbReference type="GO" id="GO:0019369">
    <property type="term" value="P:arachidonate metabolic process"/>
    <property type="evidence" value="ECO:0007669"/>
    <property type="project" value="UniProtKB-ARBA"/>
</dbReference>
<keyword evidence="5" id="KW-0276">Fatty acid metabolism</keyword>
<keyword evidence="7 18" id="KW-0560">Oxidoreductase</keyword>
<feature type="binding site" evidence="14">
    <location>
        <position position="759"/>
    </location>
    <ligand>
        <name>Fe cation</name>
        <dbReference type="ChEBI" id="CHEBI:24875"/>
        <note>catalytic</note>
    </ligand>
</feature>
<dbReference type="InterPro" id="IPR013819">
    <property type="entry name" value="LipOase_C"/>
</dbReference>
<feature type="binding site" evidence="14">
    <location>
        <position position="637"/>
    </location>
    <ligand>
        <name>Fe cation</name>
        <dbReference type="ChEBI" id="CHEBI:24875"/>
        <note>catalytic</note>
    </ligand>
</feature>
<comment type="cofactor">
    <cofactor evidence="14">
        <name>Fe cation</name>
        <dbReference type="ChEBI" id="CHEBI:24875"/>
    </cofactor>
    <text evidence="14">Binds 1 Fe cation per subunit.</text>
</comment>
<evidence type="ECO:0000256" key="16">
    <source>
        <dbReference type="PIRSR" id="PIRSR601885-3"/>
    </source>
</evidence>
<evidence type="ECO:0000313" key="23">
    <source>
        <dbReference type="Proteomes" id="UP000694570"/>
    </source>
</evidence>
<dbReference type="SMART" id="SM00308">
    <property type="entry name" value="LH2"/>
    <property type="match status" value="1"/>
</dbReference>
<feature type="domain" description="PLAT" evidence="19">
    <location>
        <begin position="88"/>
        <end position="211"/>
    </location>
</feature>
<dbReference type="Gene3D" id="2.60.60.20">
    <property type="entry name" value="PLAT/LH2 domain"/>
    <property type="match status" value="1"/>
</dbReference>
<evidence type="ECO:0000259" key="19">
    <source>
        <dbReference type="PROSITE" id="PS50095"/>
    </source>
</evidence>
<evidence type="ECO:0000256" key="10">
    <source>
        <dbReference type="ARBA" id="ARBA00035958"/>
    </source>
</evidence>
<dbReference type="InterPro" id="IPR020833">
    <property type="entry name" value="LipOase_Fe_BS"/>
</dbReference>
<dbReference type="PROSITE" id="PS50095">
    <property type="entry name" value="PLAT"/>
    <property type="match status" value="1"/>
</dbReference>
<dbReference type="PRINTS" id="PR00087">
    <property type="entry name" value="LIPOXYGENASE"/>
</dbReference>
<dbReference type="SUPFAM" id="SSF48484">
    <property type="entry name" value="Lipoxigenase"/>
    <property type="match status" value="1"/>
</dbReference>
<dbReference type="GO" id="GO:0005506">
    <property type="term" value="F:iron ion binding"/>
    <property type="evidence" value="ECO:0007669"/>
    <property type="project" value="InterPro"/>
</dbReference>
<feature type="binding site" evidence="14">
    <location>
        <position position="462"/>
    </location>
    <ligand>
        <name>Fe cation</name>
        <dbReference type="ChEBI" id="CHEBI:24875"/>
        <note>catalytic</note>
    </ligand>
</feature>
<dbReference type="FunFam" id="1.20.245.10:FF:000001">
    <property type="entry name" value="Arachidonate 5-lipoxygenase a"/>
    <property type="match status" value="1"/>
</dbReference>
<dbReference type="GO" id="GO:0019372">
    <property type="term" value="P:lipoxygenase pathway"/>
    <property type="evidence" value="ECO:0007669"/>
    <property type="project" value="UniProtKB-ARBA"/>
</dbReference>
<evidence type="ECO:0000313" key="22">
    <source>
        <dbReference type="Ensembl" id="ENSSSCP00050001743.1"/>
    </source>
</evidence>
<keyword evidence="15" id="KW-0106">Calcium</keyword>
<evidence type="ECO:0000256" key="12">
    <source>
        <dbReference type="ARBA" id="ARBA00037897"/>
    </source>
</evidence>
<dbReference type="EC" id="1.13.11.31" evidence="13"/>
<comment type="subcellular location">
    <subcellularLocation>
        <location evidence="1">Cytoplasm</location>
    </subcellularLocation>
</comment>
<dbReference type="GO" id="GO:0005737">
    <property type="term" value="C:cytoplasm"/>
    <property type="evidence" value="ECO:0007669"/>
    <property type="project" value="UniProtKB-SubCell"/>
</dbReference>
<dbReference type="InterPro" id="IPR001024">
    <property type="entry name" value="PLAT/LH2_dom"/>
</dbReference>
<evidence type="ECO:0000313" key="21">
    <source>
        <dbReference type="Ensembl" id="ENSSSCP00030044602.1"/>
    </source>
</evidence>
<feature type="binding site" evidence="15">
    <location>
        <position position="170"/>
    </location>
    <ligand>
        <name>Ca(2+)</name>
        <dbReference type="ChEBI" id="CHEBI:29108"/>
        <label>1</label>
    </ligand>
</feature>
<evidence type="ECO:0000256" key="4">
    <source>
        <dbReference type="ARBA" id="ARBA00022723"/>
    </source>
</evidence>
<evidence type="ECO:0000256" key="9">
    <source>
        <dbReference type="ARBA" id="ARBA00023098"/>
    </source>
</evidence>
<dbReference type="GO" id="GO:0034440">
    <property type="term" value="P:lipid oxidation"/>
    <property type="evidence" value="ECO:0007669"/>
    <property type="project" value="InterPro"/>
</dbReference>
<dbReference type="AlphaFoldDB" id="A0A8D0Y3Y2"/>
<dbReference type="InterPro" id="IPR036392">
    <property type="entry name" value="PLAT/LH2_dom_sf"/>
</dbReference>
<keyword evidence="3" id="KW-0963">Cytoplasm</keyword>
<dbReference type="PROSITE" id="PS00711">
    <property type="entry name" value="LIPOXYGENASE_1"/>
    <property type="match status" value="1"/>
</dbReference>
<feature type="domain" description="Lipoxygenase" evidence="20">
    <location>
        <begin position="211"/>
        <end position="759"/>
    </location>
</feature>
<dbReference type="InterPro" id="IPR001885">
    <property type="entry name" value="LipOase_mml"/>
</dbReference>
<dbReference type="PROSITE" id="PS00081">
    <property type="entry name" value="LIPOXYGENASE_2"/>
    <property type="match status" value="1"/>
</dbReference>
<evidence type="ECO:0000256" key="6">
    <source>
        <dbReference type="ARBA" id="ARBA00022964"/>
    </source>
</evidence>
<feature type="binding site" evidence="14">
    <location>
        <position position="457"/>
    </location>
    <ligand>
        <name>Fe cation</name>
        <dbReference type="ChEBI" id="CHEBI:24875"/>
        <note>catalytic</note>
    </ligand>
</feature>
<dbReference type="Proteomes" id="UP000694571">
    <property type="component" value="Unplaced"/>
</dbReference>
<dbReference type="Gene3D" id="3.10.450.60">
    <property type="match status" value="1"/>
</dbReference>
<sequence>MPCPPGNLPQARWGFCPHSALVTGLIAWSSGRLRAQMRALAQGTLWVPGARPSALSAPSVTTGRKGEGRNALSIFLPPPRPGPRNSKTEERVVGPPAPWPRLSLAPVAPLSQRLRGKGVQGSVQGPLPGSPTLLILFCRWQETEFSVDVSEYLGPLLFVKLRKRHLLQDDAWFCNWISVQGPGANGDEFRFPCYRWVEGDRILSLPEGTARTVVDDPQGLFKKHREEELAERRKLYRWGNWKDGLILNIASTGIHDLPVDERFLEDKRIDFEASLAKGLADLAVKDSLNVLMSWNSLDSFNRIFWCGQSKLAEQVRDSWKEDALFGYQFLNGTNPMLLRHSVELPARLKFPPGMEELQAQLEKELQGGTLFEADFSLLDGIKANVILCSQQYLAVPLVMLKLQPDGKLLPMVIQLQLPREGSPLPPLFLPTDPPMVWLLAKCWVRSSDFQLHELHSHLLRGHLMAEVIAVATMRCLPSIHPIFKLLIPHFRYTMEINVRARNGLVSDLGIFDQVVSTGGGGHVELLRRAAALLTYSSFCPPDDLADRGLLGVESSFYAQDALRLWEVISRYVEGIVSLHYKTDESVKEDFELQAWCREFTEIGLLGAQDRGFPVSLQSKEQLCHFVTMCIFTCTGQHSSNHLGQLDWYTWVPNAPCTMRLPPPTTKDATLETVMATLPNFHQASLQMSITWQLGRCQPTMVALGQHEEEYFSGPGPKAVLTKFREELAALDKDIEVRNAKLALPYEYLRPSRVENSVAI</sequence>
<evidence type="ECO:0000256" key="17">
    <source>
        <dbReference type="PROSITE-ProRule" id="PRU00152"/>
    </source>
</evidence>
<dbReference type="FunFam" id="3.10.450.60:FF:000004">
    <property type="entry name" value="Arachidonate 12-lipoxygenase, 12S-type"/>
    <property type="match status" value="1"/>
</dbReference>
<evidence type="ECO:0000256" key="15">
    <source>
        <dbReference type="PIRSR" id="PIRSR601885-2"/>
    </source>
</evidence>
<dbReference type="PRINTS" id="PR00467">
    <property type="entry name" value="MAMLPOXGNASE"/>
</dbReference>
<comment type="catalytic activity">
    <reaction evidence="10">
        <text>(4Z,7Z,10Z,13Z,16Z,19Z)-docosahexaenoate + O2 = (17S)-hydroperoxy-(4Z,7Z,10Z,13Z,15E,19Z)-docosahexaenoate</text>
        <dbReference type="Rhea" id="RHEA:50840"/>
        <dbReference type="ChEBI" id="CHEBI:15379"/>
        <dbReference type="ChEBI" id="CHEBI:77016"/>
        <dbReference type="ChEBI" id="CHEBI:133795"/>
    </reaction>
    <physiologicalReaction direction="left-to-right" evidence="10">
        <dbReference type="Rhea" id="RHEA:50841"/>
    </physiologicalReaction>
</comment>
<feature type="site" description="Essential for stabilizing binding to COTL1" evidence="16">
    <location>
        <position position="196"/>
    </location>
</feature>
<evidence type="ECO:0000256" key="2">
    <source>
        <dbReference type="ARBA" id="ARBA00009419"/>
    </source>
</evidence>
<feature type="binding site" evidence="15">
    <location>
        <position position="171"/>
    </location>
    <ligand>
        <name>Ca(2+)</name>
        <dbReference type="ChEBI" id="CHEBI:29108"/>
        <label>1</label>
    </ligand>
</feature>
<dbReference type="SUPFAM" id="SSF49723">
    <property type="entry name" value="Lipase/lipooxygenase domain (PLAT/LH2 domain)"/>
    <property type="match status" value="1"/>
</dbReference>
<keyword evidence="8 14" id="KW-0408">Iron</keyword>
<reference evidence="21" key="1">
    <citation type="submission" date="2025-05" db="UniProtKB">
        <authorList>
            <consortium name="Ensembl"/>
        </authorList>
    </citation>
    <scope>IDENTIFICATION</scope>
</reference>
<protein>
    <recommendedName>
        <fullName evidence="13">arachidonate 12-lipoxygenase</fullName>
        <ecNumber evidence="13">1.13.11.31</ecNumber>
    </recommendedName>
</protein>
<dbReference type="InterPro" id="IPR036226">
    <property type="entry name" value="LipOase_C_sf"/>
</dbReference>
<dbReference type="GO" id="GO:0004052">
    <property type="term" value="F:arachidonate 12(S)-lipoxygenase activity"/>
    <property type="evidence" value="ECO:0007669"/>
    <property type="project" value="UniProtKB-EC"/>
</dbReference>
<evidence type="ECO:0000256" key="7">
    <source>
        <dbReference type="ARBA" id="ARBA00023002"/>
    </source>
</evidence>
<keyword evidence="9" id="KW-0443">Lipid metabolism</keyword>
<comment type="caution">
    <text evidence="17">Lacks conserved residue(s) required for the propagation of feature annotation.</text>
</comment>
<evidence type="ECO:0000256" key="14">
    <source>
        <dbReference type="PIRSR" id="PIRSR601885-1"/>
    </source>
</evidence>
<dbReference type="Ensembl" id="ENSSSCT00030096733.1">
    <property type="protein sequence ID" value="ENSSSCP00030044602.1"/>
    <property type="gene ID" value="ENSSSCG00030069081.1"/>
</dbReference>
<dbReference type="Pfam" id="PF00305">
    <property type="entry name" value="Lipoxygenase"/>
    <property type="match status" value="1"/>
</dbReference>
<proteinExistence type="inferred from homology"/>
<evidence type="ECO:0000256" key="8">
    <source>
        <dbReference type="ARBA" id="ARBA00023004"/>
    </source>
</evidence>
<gene>
    <name evidence="21" type="primary">ALOX15</name>
    <name evidence="22" type="synonym">ALOX12</name>
</gene>
<dbReference type="InterPro" id="IPR020834">
    <property type="entry name" value="LipOase_CS"/>
</dbReference>
<comment type="similarity">
    <text evidence="2 18">Belongs to the lipoxygenase family.</text>
</comment>
<dbReference type="Gene3D" id="1.20.245.10">
    <property type="entry name" value="Lipoxygenase-1, Domain 5"/>
    <property type="match status" value="1"/>
</dbReference>
<organism evidence="21 23">
    <name type="scientific">Sus scrofa</name>
    <name type="common">Pig</name>
    <dbReference type="NCBI Taxonomy" id="9823"/>
    <lineage>
        <taxon>Eukaryota</taxon>
        <taxon>Metazoa</taxon>
        <taxon>Chordata</taxon>
        <taxon>Craniata</taxon>
        <taxon>Vertebrata</taxon>
        <taxon>Euteleostomi</taxon>
        <taxon>Mammalia</taxon>
        <taxon>Eutheria</taxon>
        <taxon>Laurasiatheria</taxon>
        <taxon>Artiodactyla</taxon>
        <taxon>Suina</taxon>
        <taxon>Suidae</taxon>
        <taxon>Sus</taxon>
    </lineage>
</organism>
<dbReference type="Pfam" id="PF01477">
    <property type="entry name" value="PLAT"/>
    <property type="match status" value="1"/>
</dbReference>
<comment type="pathway">
    <text evidence="12">Lipid metabolism; hydroperoxy eicosatetraenoic acid biosynthesis.</text>
</comment>
<evidence type="ECO:0000256" key="11">
    <source>
        <dbReference type="ARBA" id="ARBA00036495"/>
    </source>
</evidence>
<evidence type="ECO:0000256" key="5">
    <source>
        <dbReference type="ARBA" id="ARBA00022832"/>
    </source>
</evidence>
<dbReference type="Ensembl" id="ENSSSCT00050004418.1">
    <property type="protein sequence ID" value="ENSSSCP00050001743.1"/>
    <property type="gene ID" value="ENSSSCG00050003263.1"/>
</dbReference>